<proteinExistence type="predicted"/>
<feature type="compositionally biased region" description="Low complexity" evidence="1">
    <location>
        <begin position="24"/>
        <end position="36"/>
    </location>
</feature>
<dbReference type="Proteomes" id="UP001445076">
    <property type="component" value="Unassembled WGS sequence"/>
</dbReference>
<gene>
    <name evidence="2" type="ORF">OTU49_011023</name>
</gene>
<organism evidence="2 3">
    <name type="scientific">Cherax quadricarinatus</name>
    <name type="common">Australian red claw crayfish</name>
    <dbReference type="NCBI Taxonomy" id="27406"/>
    <lineage>
        <taxon>Eukaryota</taxon>
        <taxon>Metazoa</taxon>
        <taxon>Ecdysozoa</taxon>
        <taxon>Arthropoda</taxon>
        <taxon>Crustacea</taxon>
        <taxon>Multicrustacea</taxon>
        <taxon>Malacostraca</taxon>
        <taxon>Eumalacostraca</taxon>
        <taxon>Eucarida</taxon>
        <taxon>Decapoda</taxon>
        <taxon>Pleocyemata</taxon>
        <taxon>Astacidea</taxon>
        <taxon>Parastacoidea</taxon>
        <taxon>Parastacidae</taxon>
        <taxon>Cherax</taxon>
    </lineage>
</organism>
<evidence type="ECO:0000313" key="3">
    <source>
        <dbReference type="Proteomes" id="UP001445076"/>
    </source>
</evidence>
<keyword evidence="3" id="KW-1185">Reference proteome</keyword>
<dbReference type="AlphaFoldDB" id="A0AAW0WDC9"/>
<accession>A0AAW0WDC9</accession>
<reference evidence="2 3" key="1">
    <citation type="journal article" date="2024" name="BMC Genomics">
        <title>Genome assembly of redclaw crayfish (Cherax quadricarinatus) provides insights into its immune adaptation and hypoxia tolerance.</title>
        <authorList>
            <person name="Liu Z."/>
            <person name="Zheng J."/>
            <person name="Li H."/>
            <person name="Fang K."/>
            <person name="Wang S."/>
            <person name="He J."/>
            <person name="Zhou D."/>
            <person name="Weng S."/>
            <person name="Chi M."/>
            <person name="Gu Z."/>
            <person name="He J."/>
            <person name="Li F."/>
            <person name="Wang M."/>
        </authorList>
    </citation>
    <scope>NUCLEOTIDE SEQUENCE [LARGE SCALE GENOMIC DNA]</scope>
    <source>
        <strain evidence="2">ZL_2023a</strain>
    </source>
</reference>
<comment type="caution">
    <text evidence="2">The sequence shown here is derived from an EMBL/GenBank/DDBJ whole genome shotgun (WGS) entry which is preliminary data.</text>
</comment>
<dbReference type="EMBL" id="JARKIK010000084">
    <property type="protein sequence ID" value="KAK8725001.1"/>
    <property type="molecule type" value="Genomic_DNA"/>
</dbReference>
<evidence type="ECO:0000313" key="2">
    <source>
        <dbReference type="EMBL" id="KAK8725001.1"/>
    </source>
</evidence>
<name>A0AAW0WDC9_CHEQU</name>
<protein>
    <submittedName>
        <fullName evidence="2">Uncharacterized protein</fullName>
    </submittedName>
</protein>
<sequence>MSHRVCLLESELSAVSPDSNNDPTTTTAATTTTTSTATSTTMKTTTVILLLCVVAAITAFPDPQSTAVDQKSKGRLFFPPVIVPIIAPTLTTTTAATTAATTTSWCIGTFCIPNIFPTVTITGKR</sequence>
<feature type="region of interest" description="Disordered" evidence="1">
    <location>
        <begin position="14"/>
        <end position="36"/>
    </location>
</feature>
<evidence type="ECO:0000256" key="1">
    <source>
        <dbReference type="SAM" id="MobiDB-lite"/>
    </source>
</evidence>